<dbReference type="CDD" id="cd03784">
    <property type="entry name" value="GT1_Gtf-like"/>
    <property type="match status" value="1"/>
</dbReference>
<organism evidence="3 4">
    <name type="scientific">Thamnocephalis sphaerospora</name>
    <dbReference type="NCBI Taxonomy" id="78915"/>
    <lineage>
        <taxon>Eukaryota</taxon>
        <taxon>Fungi</taxon>
        <taxon>Fungi incertae sedis</taxon>
        <taxon>Zoopagomycota</taxon>
        <taxon>Zoopagomycotina</taxon>
        <taxon>Zoopagomycetes</taxon>
        <taxon>Zoopagales</taxon>
        <taxon>Sigmoideomycetaceae</taxon>
        <taxon>Thamnocephalis</taxon>
    </lineage>
</organism>
<dbReference type="Gene3D" id="3.40.50.2000">
    <property type="entry name" value="Glycogen Phosphorylase B"/>
    <property type="match status" value="2"/>
</dbReference>
<feature type="non-terminal residue" evidence="3">
    <location>
        <position position="401"/>
    </location>
</feature>
<dbReference type="PANTHER" id="PTHR48043:SF145">
    <property type="entry name" value="FI06409P-RELATED"/>
    <property type="match status" value="1"/>
</dbReference>
<dbReference type="InterPro" id="IPR050271">
    <property type="entry name" value="UDP-glycosyltransferase"/>
</dbReference>
<dbReference type="AlphaFoldDB" id="A0A4P9XNC2"/>
<sequence>FGGGTHSQPLIMMGEGLVARGHNVTFATYDDLLPKRLRAGSGIQGLGLGKDPLESRAFDELSFKHMYNDHDLDVAHVQAVAGNILLDTYPEHYKRYRAWITANAPDVIVCDFFASACPDAAYEAGVPFVVVSSTLGFQGFADQPYIANFLGHLPPTYDHAGFFERFADAVLLQANMLRHFLPLVIKQRAMFSELGIRPYAGAPDRWHHGLVLINNYFGFETPRPLPSNTYMIGPYIPRAYPPLSDELDAFLDRRERVVYVAFGSLLIMTKRRIALILTELLRAHRDGLLDGVVWGLMRLSGDGWLPDTVQLKGRHADDPIETHSIADMRSGKHPVIRLVDRAPQRAILHHSATRLFISHGGIASTYESLYEGVPVLGMPVLGDQPGNSIKLGHYGAGLWLR</sequence>
<dbReference type="OrthoDB" id="5835829at2759"/>
<dbReference type="GO" id="GO:0008194">
    <property type="term" value="F:UDP-glycosyltransferase activity"/>
    <property type="evidence" value="ECO:0007669"/>
    <property type="project" value="InterPro"/>
</dbReference>
<evidence type="ECO:0008006" key="5">
    <source>
        <dbReference type="Google" id="ProtNLM"/>
    </source>
</evidence>
<gene>
    <name evidence="3" type="ORF">THASP1DRAFT_9624</name>
</gene>
<evidence type="ECO:0000313" key="3">
    <source>
        <dbReference type="EMBL" id="RKP07415.1"/>
    </source>
</evidence>
<protein>
    <recommendedName>
        <fullName evidence="5">Glycosyltransferase family 1 protein</fullName>
    </recommendedName>
</protein>
<dbReference type="InterPro" id="IPR002213">
    <property type="entry name" value="UDP_glucos_trans"/>
</dbReference>
<dbReference type="Pfam" id="PF00201">
    <property type="entry name" value="UDPGT"/>
    <property type="match status" value="1"/>
</dbReference>
<keyword evidence="2" id="KW-0808">Transferase</keyword>
<accession>A0A4P9XNC2</accession>
<keyword evidence="1" id="KW-0328">Glycosyltransferase</keyword>
<feature type="non-terminal residue" evidence="3">
    <location>
        <position position="1"/>
    </location>
</feature>
<name>A0A4P9XNC2_9FUNG</name>
<proteinExistence type="predicted"/>
<dbReference type="STRING" id="78915.A0A4P9XNC2"/>
<evidence type="ECO:0000256" key="2">
    <source>
        <dbReference type="ARBA" id="ARBA00022679"/>
    </source>
</evidence>
<keyword evidence="4" id="KW-1185">Reference proteome</keyword>
<evidence type="ECO:0000256" key="1">
    <source>
        <dbReference type="ARBA" id="ARBA00022676"/>
    </source>
</evidence>
<dbReference type="Proteomes" id="UP000271241">
    <property type="component" value="Unassembled WGS sequence"/>
</dbReference>
<evidence type="ECO:0000313" key="4">
    <source>
        <dbReference type="Proteomes" id="UP000271241"/>
    </source>
</evidence>
<reference evidence="4" key="1">
    <citation type="journal article" date="2018" name="Nat. Microbiol.">
        <title>Leveraging single-cell genomics to expand the fungal tree of life.</title>
        <authorList>
            <person name="Ahrendt S.R."/>
            <person name="Quandt C.A."/>
            <person name="Ciobanu D."/>
            <person name="Clum A."/>
            <person name="Salamov A."/>
            <person name="Andreopoulos B."/>
            <person name="Cheng J.F."/>
            <person name="Woyke T."/>
            <person name="Pelin A."/>
            <person name="Henrissat B."/>
            <person name="Reynolds N.K."/>
            <person name="Benny G.L."/>
            <person name="Smith M.E."/>
            <person name="James T.Y."/>
            <person name="Grigoriev I.V."/>
        </authorList>
    </citation>
    <scope>NUCLEOTIDE SEQUENCE [LARGE SCALE GENOMIC DNA]</scope>
    <source>
        <strain evidence="4">RSA 1356</strain>
    </source>
</reference>
<dbReference type="EMBL" id="KZ992723">
    <property type="protein sequence ID" value="RKP07415.1"/>
    <property type="molecule type" value="Genomic_DNA"/>
</dbReference>
<dbReference type="PANTHER" id="PTHR48043">
    <property type="entry name" value="EG:EG0003.4 PROTEIN-RELATED"/>
    <property type="match status" value="1"/>
</dbReference>
<dbReference type="SUPFAM" id="SSF53756">
    <property type="entry name" value="UDP-Glycosyltransferase/glycogen phosphorylase"/>
    <property type="match status" value="1"/>
</dbReference>